<dbReference type="AlphaFoldDB" id="L2GWF9"/>
<dbReference type="OrthoDB" id="60033at2759"/>
<name>L2GWF9_VAVCU</name>
<dbReference type="InterPro" id="IPR000232">
    <property type="entry name" value="HSF_DNA-bd"/>
</dbReference>
<dbReference type="STRING" id="948595.L2GWF9"/>
<feature type="region of interest" description="Disordered" evidence="6">
    <location>
        <begin position="169"/>
        <end position="210"/>
    </location>
</feature>
<evidence type="ECO:0000313" key="8">
    <source>
        <dbReference type="EMBL" id="ELA47702.1"/>
    </source>
</evidence>
<dbReference type="SUPFAM" id="SSF46785">
    <property type="entry name" value="Winged helix' DNA-binding domain"/>
    <property type="match status" value="1"/>
</dbReference>
<dbReference type="PANTHER" id="PTHR10015">
    <property type="entry name" value="HEAT SHOCK TRANSCRIPTION FACTOR"/>
    <property type="match status" value="1"/>
</dbReference>
<proteinExistence type="inferred from homology"/>
<dbReference type="Gene3D" id="1.10.10.10">
    <property type="entry name" value="Winged helix-like DNA-binding domain superfamily/Winged helix DNA-binding domain"/>
    <property type="match status" value="1"/>
</dbReference>
<dbReference type="HOGENOM" id="CLU_030308_8_1_1"/>
<gene>
    <name evidence="8" type="ORF">VCUG_00784</name>
</gene>
<evidence type="ECO:0000256" key="2">
    <source>
        <dbReference type="ARBA" id="ARBA00006403"/>
    </source>
</evidence>
<dbReference type="GeneID" id="19878669"/>
<reference evidence="9" key="1">
    <citation type="submission" date="2011-03" db="EMBL/GenBank/DDBJ databases">
        <title>The genome sequence of Vavraia culicis strain floridensis.</title>
        <authorList>
            <consortium name="The Broad Institute Genome Sequencing Platform"/>
            <person name="Cuomo C."/>
            <person name="Becnel J."/>
            <person name="Sanscrainte N."/>
            <person name="Young S.K."/>
            <person name="Zeng Q."/>
            <person name="Gargeya S."/>
            <person name="Fitzgerald M."/>
            <person name="Haas B."/>
            <person name="Abouelleil A."/>
            <person name="Alvarado L."/>
            <person name="Arachchi H.M."/>
            <person name="Berlin A."/>
            <person name="Chapman S.B."/>
            <person name="Gearin G."/>
            <person name="Goldberg J."/>
            <person name="Griggs A."/>
            <person name="Gujja S."/>
            <person name="Hansen M."/>
            <person name="Heiman D."/>
            <person name="Howarth C."/>
            <person name="Larimer J."/>
            <person name="Lui A."/>
            <person name="MacDonald P.J.P."/>
            <person name="McCowen C."/>
            <person name="Montmayeur A."/>
            <person name="Murphy C."/>
            <person name="Neiman D."/>
            <person name="Pearson M."/>
            <person name="Priest M."/>
            <person name="Roberts A."/>
            <person name="Saif S."/>
            <person name="Shea T."/>
            <person name="Sisk P."/>
            <person name="Stolte C."/>
            <person name="Sykes S."/>
            <person name="Wortman J."/>
            <person name="Nusbaum C."/>
            <person name="Birren B."/>
        </authorList>
    </citation>
    <scope>NUCLEOTIDE SEQUENCE [LARGE SCALE GENOMIC DNA]</scope>
    <source>
        <strain evidence="9">floridensis</strain>
    </source>
</reference>
<dbReference type="InterPro" id="IPR036390">
    <property type="entry name" value="WH_DNA-bd_sf"/>
</dbReference>
<dbReference type="PANTHER" id="PTHR10015:SF427">
    <property type="entry name" value="HEAT SHOCK FACTOR PROTEIN"/>
    <property type="match status" value="1"/>
</dbReference>
<sequence>MQSLPLEPKIETPSKFIVRLYAAIDDPNVKSIIWSRHEASFLILDKEDFQQNVLPMISKTSEFSGFIRQLNAYGFKKRNNIDVNVREYAHPNFIRNRFDLLTKLSRRSTGIIKSESASLQNNIKFLNESNFRLTSEVLTLKNKVEEQDKKIKTLMEMFQQMFNMQADKGDGLGTGKFSERQLDYKEKKRKSPKYLRDGGANQHDDYNDFF</sequence>
<evidence type="ECO:0000256" key="3">
    <source>
        <dbReference type="ARBA" id="ARBA00023125"/>
    </source>
</evidence>
<dbReference type="RefSeq" id="XP_008073807.1">
    <property type="nucleotide sequence ID" value="XM_008075616.1"/>
</dbReference>
<dbReference type="Pfam" id="PF00447">
    <property type="entry name" value="HSF_DNA-bind"/>
    <property type="match status" value="1"/>
</dbReference>
<dbReference type="GO" id="GO:0003700">
    <property type="term" value="F:DNA-binding transcription factor activity"/>
    <property type="evidence" value="ECO:0007669"/>
    <property type="project" value="InterPro"/>
</dbReference>
<organism evidence="8 9">
    <name type="scientific">Vavraia culicis (isolate floridensis)</name>
    <name type="common">Microsporidian parasite</name>
    <dbReference type="NCBI Taxonomy" id="948595"/>
    <lineage>
        <taxon>Eukaryota</taxon>
        <taxon>Fungi</taxon>
        <taxon>Fungi incertae sedis</taxon>
        <taxon>Microsporidia</taxon>
        <taxon>Pleistophoridae</taxon>
        <taxon>Vavraia</taxon>
    </lineage>
</organism>
<dbReference type="InParanoid" id="L2GWF9"/>
<comment type="subcellular location">
    <subcellularLocation>
        <location evidence="1">Nucleus</location>
    </subcellularLocation>
</comment>
<evidence type="ECO:0000256" key="6">
    <source>
        <dbReference type="SAM" id="MobiDB-lite"/>
    </source>
</evidence>
<dbReference type="EMBL" id="GL877413">
    <property type="protein sequence ID" value="ELA47702.1"/>
    <property type="molecule type" value="Genomic_DNA"/>
</dbReference>
<dbReference type="GO" id="GO:0005634">
    <property type="term" value="C:nucleus"/>
    <property type="evidence" value="ECO:0007669"/>
    <property type="project" value="UniProtKB-SubCell"/>
</dbReference>
<dbReference type="SMART" id="SM00415">
    <property type="entry name" value="HSF"/>
    <property type="match status" value="1"/>
</dbReference>
<evidence type="ECO:0000256" key="1">
    <source>
        <dbReference type="ARBA" id="ARBA00004123"/>
    </source>
</evidence>
<comment type="similarity">
    <text evidence="2 5">Belongs to the HSF family.</text>
</comment>
<dbReference type="InterPro" id="IPR036388">
    <property type="entry name" value="WH-like_DNA-bd_sf"/>
</dbReference>
<dbReference type="PRINTS" id="PR00056">
    <property type="entry name" value="HSFDOMAIN"/>
</dbReference>
<evidence type="ECO:0000256" key="5">
    <source>
        <dbReference type="RuleBase" id="RU004020"/>
    </source>
</evidence>
<keyword evidence="3" id="KW-0238">DNA-binding</keyword>
<feature type="compositionally biased region" description="Basic and acidic residues" evidence="6">
    <location>
        <begin position="177"/>
        <end position="186"/>
    </location>
</feature>
<evidence type="ECO:0000313" key="9">
    <source>
        <dbReference type="Proteomes" id="UP000011081"/>
    </source>
</evidence>
<protein>
    <recommendedName>
        <fullName evidence="7">HSF-type DNA-binding domain-containing protein</fullName>
    </recommendedName>
</protein>
<keyword evidence="9" id="KW-1185">Reference proteome</keyword>
<dbReference type="GO" id="GO:0043565">
    <property type="term" value="F:sequence-specific DNA binding"/>
    <property type="evidence" value="ECO:0007669"/>
    <property type="project" value="InterPro"/>
</dbReference>
<evidence type="ECO:0000256" key="4">
    <source>
        <dbReference type="ARBA" id="ARBA00023242"/>
    </source>
</evidence>
<keyword evidence="4" id="KW-0539">Nucleus</keyword>
<feature type="domain" description="HSF-type DNA-binding" evidence="7">
    <location>
        <begin position="12"/>
        <end position="107"/>
    </location>
</feature>
<dbReference type="VEuPathDB" id="MicrosporidiaDB:VCUG_00784"/>
<dbReference type="Proteomes" id="UP000011081">
    <property type="component" value="Unassembled WGS sequence"/>
</dbReference>
<evidence type="ECO:0000259" key="7">
    <source>
        <dbReference type="SMART" id="SM00415"/>
    </source>
</evidence>
<accession>L2GWF9</accession>